<organism evidence="2 3">
    <name type="scientific">Agrobacterium tumefaciens str. B6</name>
    <dbReference type="NCBI Taxonomy" id="1183423"/>
    <lineage>
        <taxon>Bacteria</taxon>
        <taxon>Pseudomonadati</taxon>
        <taxon>Pseudomonadota</taxon>
        <taxon>Alphaproteobacteria</taxon>
        <taxon>Hyphomicrobiales</taxon>
        <taxon>Rhizobiaceae</taxon>
        <taxon>Rhizobium/Agrobacterium group</taxon>
        <taxon>Agrobacterium</taxon>
        <taxon>Agrobacterium tumefaciens complex</taxon>
    </lineage>
</organism>
<keyword evidence="1" id="KW-0732">Signal</keyword>
<dbReference type="Pfam" id="PF11064">
    <property type="entry name" value="DUF2865"/>
    <property type="match status" value="1"/>
</dbReference>
<gene>
    <name evidence="2" type="ORF">AGR4A_Lc40022</name>
</gene>
<comment type="caution">
    <text evidence="2">The sequence shown here is derived from an EMBL/GenBank/DDBJ whole genome shotgun (WGS) entry which is preliminary data.</text>
</comment>
<evidence type="ECO:0000313" key="3">
    <source>
        <dbReference type="Proteomes" id="UP000192074"/>
    </source>
</evidence>
<dbReference type="EMBL" id="FCNL01000034">
    <property type="protein sequence ID" value="CVI21650.1"/>
    <property type="molecule type" value="Genomic_DNA"/>
</dbReference>
<feature type="signal peptide" evidence="1">
    <location>
        <begin position="1"/>
        <end position="24"/>
    </location>
</feature>
<accession>A0A822V818</accession>
<dbReference type="Proteomes" id="UP000192074">
    <property type="component" value="Unassembled WGS sequence"/>
</dbReference>
<reference evidence="2 3" key="1">
    <citation type="submission" date="2016-01" db="EMBL/GenBank/DDBJ databases">
        <authorList>
            <person name="Regsiter A."/>
            <person name="william w."/>
        </authorList>
    </citation>
    <scope>NUCLEOTIDE SEQUENCE [LARGE SCALE GENOMIC DNA]</scope>
    <source>
        <strain evidence="2 3">B6</strain>
    </source>
</reference>
<dbReference type="AlphaFoldDB" id="A0A822V818"/>
<feature type="chain" id="PRO_5032318396" description="DUF2865 domain-containing protein" evidence="1">
    <location>
        <begin position="25"/>
        <end position="303"/>
    </location>
</feature>
<name>A0A822V818_AGRTU</name>
<dbReference type="RefSeq" id="WP_065695015.1">
    <property type="nucleotide sequence ID" value="NZ_LMVK01000023.1"/>
</dbReference>
<dbReference type="InterPro" id="IPR021293">
    <property type="entry name" value="DUF2865"/>
</dbReference>
<evidence type="ECO:0008006" key="4">
    <source>
        <dbReference type="Google" id="ProtNLM"/>
    </source>
</evidence>
<proteinExistence type="predicted"/>
<evidence type="ECO:0000313" key="2">
    <source>
        <dbReference type="EMBL" id="CVI21650.1"/>
    </source>
</evidence>
<protein>
    <recommendedName>
        <fullName evidence="4">DUF2865 domain-containing protein</fullName>
    </recommendedName>
</protein>
<sequence length="303" mass="33341">MSFRWMLPSICGLILISGSAPALAQSCTTIRSQMGASASASNAETMQKQRQIAAIRALERQRSCTPEKAASGGLFNPCRGLARQRADAESELAAVRRSERSASLQARFQALGCDNTKQQRTSDPERRSGSDVYARNALYYCVRPSDGYHFPAPNSQFGGPNYAKSAIEQCRFICEDPAMTVYVLENPQLEISEMLSVETKTPYRELAAAFRYQTDLGRNSCNWSRYFARMNELSARTVSTTDLTGSIIPVPSLRPANVASSALAFEGPLLPQSGERTVRIVGPVFLQDSEGEFRAKAQLDKER</sequence>
<evidence type="ECO:0000256" key="1">
    <source>
        <dbReference type="SAM" id="SignalP"/>
    </source>
</evidence>
<dbReference type="PROSITE" id="PS51257">
    <property type="entry name" value="PROKAR_LIPOPROTEIN"/>
    <property type="match status" value="1"/>
</dbReference>